<dbReference type="AlphaFoldDB" id="A0A183F9J7"/>
<protein>
    <submittedName>
        <fullName evidence="2 4">Uncharacterized protein</fullName>
    </submittedName>
</protein>
<evidence type="ECO:0000256" key="1">
    <source>
        <dbReference type="SAM" id="MobiDB-lite"/>
    </source>
</evidence>
<feature type="compositionally biased region" description="Polar residues" evidence="1">
    <location>
        <begin position="54"/>
        <end position="63"/>
    </location>
</feature>
<organism evidence="3 4">
    <name type="scientific">Heligmosomoides polygyrus</name>
    <name type="common">Parasitic roundworm</name>
    <dbReference type="NCBI Taxonomy" id="6339"/>
    <lineage>
        <taxon>Eukaryota</taxon>
        <taxon>Metazoa</taxon>
        <taxon>Ecdysozoa</taxon>
        <taxon>Nematoda</taxon>
        <taxon>Chromadorea</taxon>
        <taxon>Rhabditida</taxon>
        <taxon>Rhabditina</taxon>
        <taxon>Rhabditomorpha</taxon>
        <taxon>Strongyloidea</taxon>
        <taxon>Heligmosomidae</taxon>
        <taxon>Heligmosomoides</taxon>
    </lineage>
</organism>
<name>A0A183F9J7_HELPZ</name>
<evidence type="ECO:0000313" key="4">
    <source>
        <dbReference type="WBParaSite" id="HPBE_0000283901-mRNA-1"/>
    </source>
</evidence>
<gene>
    <name evidence="2" type="ORF">HPBE_LOCUS2840</name>
</gene>
<evidence type="ECO:0000313" key="2">
    <source>
        <dbReference type="EMBL" id="VDO28740.1"/>
    </source>
</evidence>
<reference evidence="2 3" key="1">
    <citation type="submission" date="2018-11" db="EMBL/GenBank/DDBJ databases">
        <authorList>
            <consortium name="Pathogen Informatics"/>
        </authorList>
    </citation>
    <scope>NUCLEOTIDE SEQUENCE [LARGE SCALE GENOMIC DNA]</scope>
</reference>
<proteinExistence type="predicted"/>
<keyword evidence="3" id="KW-1185">Reference proteome</keyword>
<dbReference type="EMBL" id="UZAH01005176">
    <property type="protein sequence ID" value="VDO28740.1"/>
    <property type="molecule type" value="Genomic_DNA"/>
</dbReference>
<feature type="region of interest" description="Disordered" evidence="1">
    <location>
        <begin position="41"/>
        <end position="64"/>
    </location>
</feature>
<accession>A0A183F9J7</accession>
<sequence>MEMEVLNWAVGAVAETEDIVVAEDVTATPCVVVVVTVVTDTSETTTEDNLAESPPSTVGSNLPANPCPRPLRLLLLRRLSLRPRRLP</sequence>
<evidence type="ECO:0000313" key="3">
    <source>
        <dbReference type="Proteomes" id="UP000050761"/>
    </source>
</evidence>
<dbReference type="Proteomes" id="UP000050761">
    <property type="component" value="Unassembled WGS sequence"/>
</dbReference>
<dbReference type="WBParaSite" id="HPBE_0000283901-mRNA-1">
    <property type="protein sequence ID" value="HPBE_0000283901-mRNA-1"/>
    <property type="gene ID" value="HPBE_0000283901"/>
</dbReference>
<accession>A0A3P7U1G0</accession>
<reference evidence="4" key="2">
    <citation type="submission" date="2019-09" db="UniProtKB">
        <authorList>
            <consortium name="WormBaseParasite"/>
        </authorList>
    </citation>
    <scope>IDENTIFICATION</scope>
</reference>